<dbReference type="EC" id="3.4.23.1" evidence="1"/>
<gene>
    <name evidence="1" type="primary">PGA5</name>
    <name evidence="1" type="ORF">EV182_003747</name>
</gene>
<organism evidence="1 2">
    <name type="scientific">Spiromyces aspiralis</name>
    <dbReference type="NCBI Taxonomy" id="68401"/>
    <lineage>
        <taxon>Eukaryota</taxon>
        <taxon>Fungi</taxon>
        <taxon>Fungi incertae sedis</taxon>
        <taxon>Zoopagomycota</taxon>
        <taxon>Kickxellomycotina</taxon>
        <taxon>Kickxellomycetes</taxon>
        <taxon>Kickxellales</taxon>
        <taxon>Kickxellaceae</taxon>
        <taxon>Spiromyces</taxon>
    </lineage>
</organism>
<name>A0ACC1HEQ6_9FUNG</name>
<accession>A0ACC1HEQ6</accession>
<comment type="caution">
    <text evidence="1">The sequence shown here is derived from an EMBL/GenBank/DDBJ whole genome shotgun (WGS) entry which is preliminary data.</text>
</comment>
<keyword evidence="2" id="KW-1185">Reference proteome</keyword>
<dbReference type="EMBL" id="JAMZIH010006168">
    <property type="protein sequence ID" value="KAJ1674208.1"/>
    <property type="molecule type" value="Genomic_DNA"/>
</dbReference>
<sequence>MKDFSTSIPALLSLLLSWMAAPAVYASDSGGYVSVPLTKSGYDYDSMSLITYNSDSRRSFRSIPKTENSTFGIPYNNNTSSVLYYYGNIKLGTPPQEFTVCFDTGSPYLWVPSVSCDTIGCIGHNTFDQSISSTFMAVSDNSSSNCRDEDCVEGVVKIEYGTGKVVIVPGTDTLYLGNMSVSTIGFGMAVLESNSFFGGFDGLFGMSYASLAKDPFTPPFYTLVDQSLLNSKQFTFVLTNDGGRVDFGTNTDDPVPTNNMAWLDVVQELYWSVELSGLNVGSKEVIKTNSKKSLAIIDTGTSAILMSEKQAATINSHIGASSDGSDIDCSVRNSGPDVYILLGDSKFALPPSQYVLSGGPGYPCMSAFQSGGSSTNWVIGLPFLVSRNATFDLASNRVGLSTIDQDEIGSSDDNGSASV</sequence>
<proteinExistence type="predicted"/>
<reference evidence="1" key="1">
    <citation type="submission" date="2022-06" db="EMBL/GenBank/DDBJ databases">
        <title>Phylogenomic reconstructions and comparative analyses of Kickxellomycotina fungi.</title>
        <authorList>
            <person name="Reynolds N.K."/>
            <person name="Stajich J.E."/>
            <person name="Barry K."/>
            <person name="Grigoriev I.V."/>
            <person name="Crous P."/>
            <person name="Smith M.E."/>
        </authorList>
    </citation>
    <scope>NUCLEOTIDE SEQUENCE</scope>
    <source>
        <strain evidence="1">RSA 2271</strain>
    </source>
</reference>
<feature type="non-terminal residue" evidence="1">
    <location>
        <position position="419"/>
    </location>
</feature>
<protein>
    <submittedName>
        <fullName evidence="1">1,3-beta-glucanosyltransferase</fullName>
        <ecNumber evidence="1">3.4.23.1</ecNumber>
    </submittedName>
</protein>
<keyword evidence="1" id="KW-0378">Hydrolase</keyword>
<evidence type="ECO:0000313" key="1">
    <source>
        <dbReference type="EMBL" id="KAJ1674208.1"/>
    </source>
</evidence>
<evidence type="ECO:0000313" key="2">
    <source>
        <dbReference type="Proteomes" id="UP001145114"/>
    </source>
</evidence>
<dbReference type="Proteomes" id="UP001145114">
    <property type="component" value="Unassembled WGS sequence"/>
</dbReference>